<keyword evidence="5 7" id="KW-1133">Transmembrane helix</keyword>
<dbReference type="GO" id="GO:0044038">
    <property type="term" value="P:cell wall macromolecule biosynthetic process"/>
    <property type="evidence" value="ECO:0007669"/>
    <property type="project" value="TreeGrafter"/>
</dbReference>
<evidence type="ECO:0000256" key="5">
    <source>
        <dbReference type="ARBA" id="ARBA00022989"/>
    </source>
</evidence>
<keyword evidence="2" id="KW-1003">Cell membrane</keyword>
<evidence type="ECO:0000256" key="4">
    <source>
        <dbReference type="ARBA" id="ARBA00022692"/>
    </source>
</evidence>
<feature type="transmembrane region" description="Helical" evidence="7">
    <location>
        <begin position="6"/>
        <end position="27"/>
    </location>
</feature>
<dbReference type="GO" id="GO:0009103">
    <property type="term" value="P:lipopolysaccharide biosynthetic process"/>
    <property type="evidence" value="ECO:0007669"/>
    <property type="project" value="TreeGrafter"/>
</dbReference>
<sequence>MDKITLATLISFFVAVLSTSITIKLARKFGIVDDVRKRPHPANTHKGIIPRAGGLPIIIAVLFASLFFININKLILGILIGSVLIFIIGILDDIYDLSPYIRFISSILIIIFVVSFGLGIPYITSPLGGVIHLDQNYLSFNFFGDHTFLIWANLLSVFWILLLMNIVSWSSGVDGQLSGFVMISCFVLGLLALRFSAHDINKIEVAILAFIVGSSYMGFLPWNFYPQKIMPGYSGGALAGYFLGVLSILSWGKIGTLVLLLSIPLIDSFFVLSARIKNKKSPFKGDANHFHHRLLKIGWGRRRIAVFYWIVSLVFGLSALFMQSDRKYIVLVFVFVLIGLFIIVTNKIRELHI</sequence>
<dbReference type="EMBL" id="MHIH01000041">
    <property type="protein sequence ID" value="OGY47270.1"/>
    <property type="molecule type" value="Genomic_DNA"/>
</dbReference>
<comment type="subcellular location">
    <subcellularLocation>
        <location evidence="1">Cell membrane</location>
        <topology evidence="1">Multi-pass membrane protein</topology>
    </subcellularLocation>
</comment>
<keyword evidence="4 7" id="KW-0812">Transmembrane</keyword>
<reference evidence="8 9" key="1">
    <citation type="journal article" date="2016" name="Nat. Commun.">
        <title>Thousands of microbial genomes shed light on interconnected biogeochemical processes in an aquifer system.</title>
        <authorList>
            <person name="Anantharaman K."/>
            <person name="Brown C.T."/>
            <person name="Hug L.A."/>
            <person name="Sharon I."/>
            <person name="Castelle C.J."/>
            <person name="Probst A.J."/>
            <person name="Thomas B.C."/>
            <person name="Singh A."/>
            <person name="Wilkins M.J."/>
            <person name="Karaoz U."/>
            <person name="Brodie E.L."/>
            <person name="Williams K.H."/>
            <person name="Hubbard S.S."/>
            <person name="Banfield J.F."/>
        </authorList>
    </citation>
    <scope>NUCLEOTIDE SEQUENCE [LARGE SCALE GENOMIC DNA]</scope>
</reference>
<evidence type="ECO:0000256" key="6">
    <source>
        <dbReference type="ARBA" id="ARBA00023136"/>
    </source>
</evidence>
<feature type="transmembrane region" description="Helical" evidence="7">
    <location>
        <begin position="232"/>
        <end position="251"/>
    </location>
</feature>
<evidence type="ECO:0008006" key="10">
    <source>
        <dbReference type="Google" id="ProtNLM"/>
    </source>
</evidence>
<dbReference type="PANTHER" id="PTHR22926">
    <property type="entry name" value="PHOSPHO-N-ACETYLMURAMOYL-PENTAPEPTIDE-TRANSFERASE"/>
    <property type="match status" value="1"/>
</dbReference>
<organism evidence="8 9">
    <name type="scientific">Candidatus Buchananbacteria bacterium RIFCSPHIGHO2_02_FULL_38_8</name>
    <dbReference type="NCBI Taxonomy" id="1797538"/>
    <lineage>
        <taxon>Bacteria</taxon>
        <taxon>Candidatus Buchananiibacteriota</taxon>
    </lineage>
</organism>
<name>A0A1G1Y699_9BACT</name>
<feature type="transmembrane region" description="Helical" evidence="7">
    <location>
        <begin position="328"/>
        <end position="345"/>
    </location>
</feature>
<evidence type="ECO:0000313" key="9">
    <source>
        <dbReference type="Proteomes" id="UP000178747"/>
    </source>
</evidence>
<comment type="caution">
    <text evidence="8">The sequence shown here is derived from an EMBL/GenBank/DDBJ whole genome shotgun (WGS) entry which is preliminary data.</text>
</comment>
<feature type="transmembrane region" description="Helical" evidence="7">
    <location>
        <begin position="48"/>
        <end position="68"/>
    </location>
</feature>
<feature type="transmembrane region" description="Helical" evidence="7">
    <location>
        <begin position="148"/>
        <end position="167"/>
    </location>
</feature>
<evidence type="ECO:0000256" key="7">
    <source>
        <dbReference type="SAM" id="Phobius"/>
    </source>
</evidence>
<evidence type="ECO:0000256" key="2">
    <source>
        <dbReference type="ARBA" id="ARBA00022475"/>
    </source>
</evidence>
<dbReference type="PANTHER" id="PTHR22926:SF3">
    <property type="entry name" value="UNDECAPRENYL-PHOSPHATE ALPHA-N-ACETYLGLUCOSAMINYL 1-PHOSPHATE TRANSFERASE"/>
    <property type="match status" value="1"/>
</dbReference>
<evidence type="ECO:0000256" key="3">
    <source>
        <dbReference type="ARBA" id="ARBA00022679"/>
    </source>
</evidence>
<feature type="transmembrane region" description="Helical" evidence="7">
    <location>
        <begin position="304"/>
        <end position="322"/>
    </location>
</feature>
<dbReference type="AlphaFoldDB" id="A0A1G1Y699"/>
<evidence type="ECO:0000256" key="1">
    <source>
        <dbReference type="ARBA" id="ARBA00004651"/>
    </source>
</evidence>
<evidence type="ECO:0000313" key="8">
    <source>
        <dbReference type="EMBL" id="OGY47270.1"/>
    </source>
</evidence>
<dbReference type="InterPro" id="IPR000715">
    <property type="entry name" value="Glycosyl_transferase_4"/>
</dbReference>
<dbReference type="GO" id="GO:0071555">
    <property type="term" value="P:cell wall organization"/>
    <property type="evidence" value="ECO:0007669"/>
    <property type="project" value="TreeGrafter"/>
</dbReference>
<dbReference type="GO" id="GO:0016780">
    <property type="term" value="F:phosphotransferase activity, for other substituted phosphate groups"/>
    <property type="evidence" value="ECO:0007669"/>
    <property type="project" value="InterPro"/>
</dbReference>
<feature type="transmembrane region" description="Helical" evidence="7">
    <location>
        <begin position="74"/>
        <end position="91"/>
    </location>
</feature>
<keyword evidence="3" id="KW-0808">Transferase</keyword>
<protein>
    <recommendedName>
        <fullName evidence="10">Undecaprenyl-phosphate alpha-N-acetylglucosaminyl 1-phosphate transferase</fullName>
    </recommendedName>
</protein>
<dbReference type="Pfam" id="PF00953">
    <property type="entry name" value="Glycos_transf_4"/>
    <property type="match status" value="1"/>
</dbReference>
<dbReference type="GO" id="GO:0005886">
    <property type="term" value="C:plasma membrane"/>
    <property type="evidence" value="ECO:0007669"/>
    <property type="project" value="UniProtKB-SubCell"/>
</dbReference>
<feature type="transmembrane region" description="Helical" evidence="7">
    <location>
        <begin position="257"/>
        <end position="274"/>
    </location>
</feature>
<proteinExistence type="predicted"/>
<keyword evidence="6 7" id="KW-0472">Membrane</keyword>
<gene>
    <name evidence="8" type="ORF">A3J62_02570</name>
</gene>
<accession>A0A1G1Y699</accession>
<feature type="transmembrane region" description="Helical" evidence="7">
    <location>
        <begin position="103"/>
        <end position="123"/>
    </location>
</feature>
<feature type="transmembrane region" description="Helical" evidence="7">
    <location>
        <begin position="203"/>
        <end position="225"/>
    </location>
</feature>
<dbReference type="Proteomes" id="UP000178747">
    <property type="component" value="Unassembled WGS sequence"/>
</dbReference>
<dbReference type="CDD" id="cd06853">
    <property type="entry name" value="GT_WecA_like"/>
    <property type="match status" value="1"/>
</dbReference>
<feature type="transmembrane region" description="Helical" evidence="7">
    <location>
        <begin position="179"/>
        <end position="197"/>
    </location>
</feature>